<name>A0A6L5HWG6_9PSED</name>
<dbReference type="EMBL" id="WIVU01000044">
    <property type="protein sequence ID" value="MQU07756.1"/>
    <property type="molecule type" value="Genomic_DNA"/>
</dbReference>
<protein>
    <recommendedName>
        <fullName evidence="3">Peptidase C39-like domain-containing protein</fullName>
    </recommendedName>
</protein>
<sequence>MKSSQPIQRILAQGHFDGLCLIYSLFNAYKALRSPNEKASDFAYRNSNFWRRVIGNTPSLHNFVLGDGSDFGKLRNATDAKVKQAFIATCFEVMTDGSAVSSVVTPTDIESLTTMDFSEAVAILCVKEKAEFEEGGMGDHWVTIVGRDDDAGVYLVACSYTNHAYGLNERQDTKTERYYNTTIKVDRINKSTSYPDNINVIQLVPSA</sequence>
<evidence type="ECO:0008006" key="3">
    <source>
        <dbReference type="Google" id="ProtNLM"/>
    </source>
</evidence>
<reference evidence="1 2" key="1">
    <citation type="submission" date="2019-10" db="EMBL/GenBank/DDBJ databases">
        <title>Evaluation of single-gene subtyping targets for Pseudomonas.</title>
        <authorList>
            <person name="Reichler S.J."/>
            <person name="Orsi R.H."/>
            <person name="Wiedmann M."/>
            <person name="Martin N.H."/>
            <person name="Murphy S.I."/>
        </authorList>
    </citation>
    <scope>NUCLEOTIDE SEQUENCE [LARGE SCALE GENOMIC DNA]</scope>
    <source>
        <strain evidence="1 2">FSL R10-1637</strain>
    </source>
</reference>
<dbReference type="AlphaFoldDB" id="A0A6L5HWG6"/>
<evidence type="ECO:0000313" key="2">
    <source>
        <dbReference type="Proteomes" id="UP000478064"/>
    </source>
</evidence>
<dbReference type="Proteomes" id="UP000478064">
    <property type="component" value="Unassembled WGS sequence"/>
</dbReference>
<gene>
    <name evidence="1" type="ORF">GHO27_18930</name>
</gene>
<proteinExistence type="predicted"/>
<dbReference type="RefSeq" id="WP_153374549.1">
    <property type="nucleotide sequence ID" value="NZ_WIVU01000044.1"/>
</dbReference>
<comment type="caution">
    <text evidence="1">The sequence shown here is derived from an EMBL/GenBank/DDBJ whole genome shotgun (WGS) entry which is preliminary data.</text>
</comment>
<accession>A0A6L5HWG6</accession>
<evidence type="ECO:0000313" key="1">
    <source>
        <dbReference type="EMBL" id="MQU07756.1"/>
    </source>
</evidence>
<organism evidence="1 2">
    <name type="scientific">Pseudomonas helleri</name>
    <dbReference type="NCBI Taxonomy" id="1608996"/>
    <lineage>
        <taxon>Bacteria</taxon>
        <taxon>Pseudomonadati</taxon>
        <taxon>Pseudomonadota</taxon>
        <taxon>Gammaproteobacteria</taxon>
        <taxon>Pseudomonadales</taxon>
        <taxon>Pseudomonadaceae</taxon>
        <taxon>Pseudomonas</taxon>
    </lineage>
</organism>